<dbReference type="STRING" id="154538.A0A1M2VRR3"/>
<dbReference type="SUPFAM" id="SSF56784">
    <property type="entry name" value="HAD-like"/>
    <property type="match status" value="1"/>
</dbReference>
<evidence type="ECO:0000313" key="2">
    <source>
        <dbReference type="Proteomes" id="UP000184267"/>
    </source>
</evidence>
<accession>A0A1M2VRR3</accession>
<protein>
    <submittedName>
        <fullName evidence="1">Uncharacterized protein</fullName>
    </submittedName>
</protein>
<name>A0A1M2VRR3_TRAPU</name>
<dbReference type="AlphaFoldDB" id="A0A1M2VRR3"/>
<dbReference type="Gene3D" id="1.10.150.240">
    <property type="entry name" value="Putative phosphatase, domain 2"/>
    <property type="match status" value="1"/>
</dbReference>
<dbReference type="OMA" id="VWNISTP"/>
<organism evidence="1 2">
    <name type="scientific">Trametes pubescens</name>
    <name type="common">White-rot fungus</name>
    <dbReference type="NCBI Taxonomy" id="154538"/>
    <lineage>
        <taxon>Eukaryota</taxon>
        <taxon>Fungi</taxon>
        <taxon>Dikarya</taxon>
        <taxon>Basidiomycota</taxon>
        <taxon>Agaricomycotina</taxon>
        <taxon>Agaricomycetes</taxon>
        <taxon>Polyporales</taxon>
        <taxon>Polyporaceae</taxon>
        <taxon>Trametes</taxon>
    </lineage>
</organism>
<dbReference type="OrthoDB" id="2012566at2759"/>
<dbReference type="Proteomes" id="UP000184267">
    <property type="component" value="Unassembled WGS sequence"/>
</dbReference>
<comment type="caution">
    <text evidence="1">The sequence shown here is derived from an EMBL/GenBank/DDBJ whole genome shotgun (WGS) entry which is preliminary data.</text>
</comment>
<dbReference type="InterPro" id="IPR036412">
    <property type="entry name" value="HAD-like_sf"/>
</dbReference>
<dbReference type="EMBL" id="MNAD01000790">
    <property type="protein sequence ID" value="OJT10304.1"/>
    <property type="molecule type" value="Genomic_DNA"/>
</dbReference>
<dbReference type="InterPro" id="IPR023214">
    <property type="entry name" value="HAD_sf"/>
</dbReference>
<evidence type="ECO:0000313" key="1">
    <source>
        <dbReference type="EMBL" id="OJT10304.1"/>
    </source>
</evidence>
<dbReference type="InterPro" id="IPR023198">
    <property type="entry name" value="PGP-like_dom2"/>
</dbReference>
<reference evidence="1 2" key="1">
    <citation type="submission" date="2016-10" db="EMBL/GenBank/DDBJ databases">
        <title>Genome sequence of the basidiomycete white-rot fungus Trametes pubescens.</title>
        <authorList>
            <person name="Makela M.R."/>
            <person name="Granchi Z."/>
            <person name="Peng M."/>
            <person name="De Vries R.P."/>
            <person name="Grigoriev I."/>
            <person name="Riley R."/>
            <person name="Hilden K."/>
        </authorList>
    </citation>
    <scope>NUCLEOTIDE SEQUENCE [LARGE SCALE GENOMIC DNA]</scope>
    <source>
        <strain evidence="1 2">FBCC735</strain>
    </source>
</reference>
<sequence>MSLCDSFIFDLAEVFPWTSPPGAMIPSETIRRMMHSTPYLDYERNRLGEDELYIILSSQFSLPVSLIAEHFRSSRSNRRAHDILFPCIRYLKRARPRSRVYGVWNISTPDWDAFLNTSPSDLLTEFDGVTTSSDAGERISRAEFFRRLVESTGQDVSRSALISTEVEHIIAATTLGIVGVHYRLNEVSELKRTLRTLARDAIADGERWLSDHAGRMWSTTDTGVDVKDNFNQLLMLEVTSSPVLTTADYPADIDTTSIACTAMDDYFPADMKNDIMDDILTTRNEDGFTLMYHDPSRPRLDHVVCVNVLTFFHANGRIHELPQMLDWVVTILKARAYVWGTRYYMYLGADLFLYFLSRLLALPSPLPGHAVGLQALFKERVAERFGEPGDASALSMRILAAAACGLQDRRGYDQLLMLQEEDGAWPTGWIYKYGMSDILIGNKGLTTAMAVAAIRKSRELEAER</sequence>
<keyword evidence="2" id="KW-1185">Reference proteome</keyword>
<dbReference type="Gene3D" id="3.40.50.1000">
    <property type="entry name" value="HAD superfamily/HAD-like"/>
    <property type="match status" value="1"/>
</dbReference>
<gene>
    <name evidence="1" type="ORF">TRAPUB_13172</name>
</gene>
<proteinExistence type="predicted"/>